<proteinExistence type="inferred from homology"/>
<feature type="transmembrane region" description="Helical" evidence="8">
    <location>
        <begin position="83"/>
        <end position="101"/>
    </location>
</feature>
<sequence>MATLVRSIFGFGESLIAVPLLAFYLPIEIAVPVSVLVSVAVAGVVVAQDWRKIHYKSAGWLVLFSMLGIPVGLWLLTSVEEQWVKALLAVVIIGFSLYSLFGRGITLETDTKFGLFLCGLLAGVFGGAYGLNGPPLVVYGAMRRWSAQHFRATLQGYFLPASLMGMIGYWINGLWVAEVTSLFLWSLPAVFLATFLGRAVNRRMNGTSFFTYVYIGLIGIGVLLLMESLFVFR</sequence>
<comment type="caution">
    <text evidence="9">The sequence shown here is derived from an EMBL/GenBank/DDBJ whole genome shotgun (WGS) entry which is preliminary data.</text>
</comment>
<feature type="transmembrane region" description="Helical" evidence="8">
    <location>
        <begin position="212"/>
        <end position="232"/>
    </location>
</feature>
<evidence type="ECO:0000256" key="4">
    <source>
        <dbReference type="ARBA" id="ARBA00022475"/>
    </source>
</evidence>
<keyword evidence="10" id="KW-1185">Reference proteome</keyword>
<evidence type="ECO:0000256" key="5">
    <source>
        <dbReference type="ARBA" id="ARBA00022692"/>
    </source>
</evidence>
<evidence type="ECO:0000256" key="1">
    <source>
        <dbReference type="ARBA" id="ARBA00004651"/>
    </source>
</evidence>
<dbReference type="GO" id="GO:0005886">
    <property type="term" value="C:plasma membrane"/>
    <property type="evidence" value="ECO:0007669"/>
    <property type="project" value="UniProtKB-SubCell"/>
</dbReference>
<dbReference type="Proteomes" id="UP000660862">
    <property type="component" value="Unassembled WGS sequence"/>
</dbReference>
<accession>A0A917M7X3</accession>
<evidence type="ECO:0000256" key="8">
    <source>
        <dbReference type="RuleBase" id="RU363041"/>
    </source>
</evidence>
<feature type="transmembrane region" description="Helical" evidence="8">
    <location>
        <begin position="58"/>
        <end position="77"/>
    </location>
</feature>
<protein>
    <recommendedName>
        <fullName evidence="8">Probable membrane transporter protein</fullName>
    </recommendedName>
</protein>
<dbReference type="EMBL" id="BMER01000001">
    <property type="protein sequence ID" value="GGG84901.1"/>
    <property type="molecule type" value="Genomic_DNA"/>
</dbReference>
<evidence type="ECO:0000313" key="10">
    <source>
        <dbReference type="Proteomes" id="UP000660862"/>
    </source>
</evidence>
<dbReference type="InterPro" id="IPR052017">
    <property type="entry name" value="TSUP"/>
</dbReference>
<reference evidence="9" key="1">
    <citation type="journal article" date="2014" name="Int. J. Syst. Evol. Microbiol.">
        <title>Complete genome sequence of Corynebacterium casei LMG S-19264T (=DSM 44701T), isolated from a smear-ripened cheese.</title>
        <authorList>
            <consortium name="US DOE Joint Genome Institute (JGI-PGF)"/>
            <person name="Walter F."/>
            <person name="Albersmeier A."/>
            <person name="Kalinowski J."/>
            <person name="Ruckert C."/>
        </authorList>
    </citation>
    <scope>NUCLEOTIDE SEQUENCE</scope>
    <source>
        <strain evidence="9">CGMCC 1.12195</strain>
    </source>
</reference>
<keyword evidence="6 8" id="KW-1133">Transmembrane helix</keyword>
<dbReference type="InterPro" id="IPR002781">
    <property type="entry name" value="TM_pro_TauE-like"/>
</dbReference>
<evidence type="ECO:0000256" key="3">
    <source>
        <dbReference type="ARBA" id="ARBA00022448"/>
    </source>
</evidence>
<keyword evidence="4 8" id="KW-1003">Cell membrane</keyword>
<dbReference type="Pfam" id="PF01925">
    <property type="entry name" value="TauE"/>
    <property type="match status" value="1"/>
</dbReference>
<reference evidence="9" key="2">
    <citation type="submission" date="2020-09" db="EMBL/GenBank/DDBJ databases">
        <authorList>
            <person name="Sun Q."/>
            <person name="Zhou Y."/>
        </authorList>
    </citation>
    <scope>NUCLEOTIDE SEQUENCE</scope>
    <source>
        <strain evidence="9">CGMCC 1.12195</strain>
    </source>
</reference>
<organism evidence="9 10">
    <name type="scientific">Parapedobacter pyrenivorans</name>
    <dbReference type="NCBI Taxonomy" id="1305674"/>
    <lineage>
        <taxon>Bacteria</taxon>
        <taxon>Pseudomonadati</taxon>
        <taxon>Bacteroidota</taxon>
        <taxon>Sphingobacteriia</taxon>
        <taxon>Sphingobacteriales</taxon>
        <taxon>Sphingobacteriaceae</taxon>
        <taxon>Parapedobacter</taxon>
    </lineage>
</organism>
<keyword evidence="3" id="KW-0813">Transport</keyword>
<comment type="similarity">
    <text evidence="2 8">Belongs to the 4-toluene sulfonate uptake permease (TSUP) (TC 2.A.102) family.</text>
</comment>
<evidence type="ECO:0000256" key="2">
    <source>
        <dbReference type="ARBA" id="ARBA00009142"/>
    </source>
</evidence>
<gene>
    <name evidence="9" type="ORF">GCM10007415_17750</name>
</gene>
<keyword evidence="5 8" id="KW-0812">Transmembrane</keyword>
<evidence type="ECO:0000256" key="6">
    <source>
        <dbReference type="ARBA" id="ARBA00022989"/>
    </source>
</evidence>
<evidence type="ECO:0000256" key="7">
    <source>
        <dbReference type="ARBA" id="ARBA00023136"/>
    </source>
</evidence>
<dbReference type="PANTHER" id="PTHR30269">
    <property type="entry name" value="TRANSMEMBRANE PROTEIN YFCA"/>
    <property type="match status" value="1"/>
</dbReference>
<dbReference type="PANTHER" id="PTHR30269:SF37">
    <property type="entry name" value="MEMBRANE TRANSPORTER PROTEIN"/>
    <property type="match status" value="1"/>
</dbReference>
<feature type="transmembrane region" description="Helical" evidence="8">
    <location>
        <begin position="182"/>
        <end position="200"/>
    </location>
</feature>
<feature type="transmembrane region" description="Helical" evidence="8">
    <location>
        <begin position="152"/>
        <end position="170"/>
    </location>
</feature>
<evidence type="ECO:0000313" key="9">
    <source>
        <dbReference type="EMBL" id="GGG84901.1"/>
    </source>
</evidence>
<feature type="transmembrane region" description="Helical" evidence="8">
    <location>
        <begin position="113"/>
        <end position="132"/>
    </location>
</feature>
<keyword evidence="7 8" id="KW-0472">Membrane</keyword>
<dbReference type="AlphaFoldDB" id="A0A917M7X3"/>
<feature type="transmembrane region" description="Helical" evidence="8">
    <location>
        <begin position="20"/>
        <end position="46"/>
    </location>
</feature>
<comment type="subcellular location">
    <subcellularLocation>
        <location evidence="1 8">Cell membrane</location>
        <topology evidence="1 8">Multi-pass membrane protein</topology>
    </subcellularLocation>
</comment>
<name>A0A917M7X3_9SPHI</name>